<evidence type="ECO:0000313" key="7">
    <source>
        <dbReference type="EMBL" id="MTW21324.1"/>
    </source>
</evidence>
<evidence type="ECO:0000256" key="2">
    <source>
        <dbReference type="ARBA" id="ARBA00006896"/>
    </source>
</evidence>
<comment type="similarity">
    <text evidence="2">Belongs to the CRISPR-associated Csm2 family.</text>
</comment>
<sequence length="128" mass="14816">MDLSRVRFGADLEAQLFNEVAQHCAKTISESNQRSNKPSQLRRFYDELLMWVAKVEQTPERFEEYQPFILMLNAKAAYAKGRDLVDANFVALLAHCLRQAEDAKTLGQVKLFLEAFLGFYKAERPREN</sequence>
<dbReference type="NCBIfam" id="TIGR01870">
    <property type="entry name" value="cas_TM1810_Csm2"/>
    <property type="match status" value="1"/>
</dbReference>
<dbReference type="GO" id="GO:0051607">
    <property type="term" value="P:defense response to virus"/>
    <property type="evidence" value="ECO:0007669"/>
    <property type="project" value="UniProtKB-KW"/>
</dbReference>
<organism evidence="7 8">
    <name type="scientific">Allochromatium palmeri</name>
    <dbReference type="NCBI Taxonomy" id="231048"/>
    <lineage>
        <taxon>Bacteria</taxon>
        <taxon>Pseudomonadati</taxon>
        <taxon>Pseudomonadota</taxon>
        <taxon>Gammaproteobacteria</taxon>
        <taxon>Chromatiales</taxon>
        <taxon>Chromatiaceae</taxon>
        <taxon>Allochromatium</taxon>
    </lineage>
</organism>
<evidence type="ECO:0000313" key="8">
    <source>
        <dbReference type="Proteomes" id="UP000434044"/>
    </source>
</evidence>
<dbReference type="AlphaFoldDB" id="A0A6N8EG53"/>
<accession>A0A6N8EG53</accession>
<dbReference type="Proteomes" id="UP000434044">
    <property type="component" value="Unassembled WGS sequence"/>
</dbReference>
<dbReference type="EMBL" id="WNKT01000017">
    <property type="protein sequence ID" value="MTW21324.1"/>
    <property type="molecule type" value="Genomic_DNA"/>
</dbReference>
<evidence type="ECO:0000256" key="4">
    <source>
        <dbReference type="ARBA" id="ARBA00022884"/>
    </source>
</evidence>
<comment type="function">
    <text evidence="1">This subunit may be involved in monitoring complementarity of crRNA and target RNA.</text>
</comment>
<evidence type="ECO:0000256" key="5">
    <source>
        <dbReference type="ARBA" id="ARBA00023118"/>
    </source>
</evidence>
<evidence type="ECO:0000256" key="1">
    <source>
        <dbReference type="ARBA" id="ARBA00003640"/>
    </source>
</evidence>
<comment type="caution">
    <text evidence="7">The sequence shown here is derived from an EMBL/GenBank/DDBJ whole genome shotgun (WGS) entry which is preliminary data.</text>
</comment>
<evidence type="ECO:0000256" key="3">
    <source>
        <dbReference type="ARBA" id="ARBA00016118"/>
    </source>
</evidence>
<keyword evidence="8" id="KW-1185">Reference proteome</keyword>
<gene>
    <name evidence="7" type="primary">csm2</name>
    <name evidence="7" type="ORF">GJ668_09440</name>
</gene>
<name>A0A6N8EG53_9GAMM</name>
<evidence type="ECO:0000256" key="6">
    <source>
        <dbReference type="ARBA" id="ARBA00031723"/>
    </source>
</evidence>
<dbReference type="InterPro" id="IPR010149">
    <property type="entry name" value="CRISPR-assoc_prot_Csm2_III-A"/>
</dbReference>
<dbReference type="GO" id="GO:0003723">
    <property type="term" value="F:RNA binding"/>
    <property type="evidence" value="ECO:0007669"/>
    <property type="project" value="UniProtKB-KW"/>
</dbReference>
<proteinExistence type="inferred from homology"/>
<dbReference type="Pfam" id="PF03750">
    <property type="entry name" value="Csm2_III-A"/>
    <property type="match status" value="1"/>
</dbReference>
<protein>
    <recommendedName>
        <fullName evidence="3">CRISPR system Cms protein Csm2</fullName>
    </recommendedName>
    <alternativeName>
        <fullName evidence="6">CRISPR type III A-associated protein Csm2</fullName>
    </alternativeName>
</protein>
<keyword evidence="5" id="KW-0051">Antiviral defense</keyword>
<keyword evidence="4" id="KW-0694">RNA-binding</keyword>
<reference evidence="7 8" key="1">
    <citation type="submission" date="2019-11" db="EMBL/GenBank/DDBJ databases">
        <title>Whole-genome sequence of the anaerobic purple sulfur bacterium Allochromatium palmeri DSM 15591.</title>
        <authorList>
            <person name="Kyndt J.A."/>
            <person name="Meyer T.E."/>
        </authorList>
    </citation>
    <scope>NUCLEOTIDE SEQUENCE [LARGE SCALE GENOMIC DNA]</scope>
    <source>
        <strain evidence="7 8">DSM 15591</strain>
    </source>
</reference>